<proteinExistence type="predicted"/>
<dbReference type="InterPro" id="IPR001242">
    <property type="entry name" value="Condensation_dom"/>
</dbReference>
<evidence type="ECO:0000259" key="1">
    <source>
        <dbReference type="Pfam" id="PF00668"/>
    </source>
</evidence>
<comment type="caution">
    <text evidence="2">The sequence shown here is derived from an EMBL/GenBank/DDBJ whole genome shotgun (WGS) entry which is preliminary data.</text>
</comment>
<accession>A0ABS2KQS2</accession>
<keyword evidence="3" id="KW-1185">Reference proteome</keyword>
<dbReference type="Gene3D" id="3.30.559.10">
    <property type="entry name" value="Chloramphenicol acetyltransferase-like domain"/>
    <property type="match status" value="1"/>
</dbReference>
<protein>
    <recommendedName>
        <fullName evidence="1">Condensation domain-containing protein</fullName>
    </recommendedName>
</protein>
<dbReference type="Pfam" id="PF00668">
    <property type="entry name" value="Condensation"/>
    <property type="match status" value="1"/>
</dbReference>
<reference evidence="2 3" key="1">
    <citation type="submission" date="2021-01" db="EMBL/GenBank/DDBJ databases">
        <title>Genomics of switchgrass bacterial isolates.</title>
        <authorList>
            <person name="Shade A."/>
        </authorList>
    </citation>
    <scope>NUCLEOTIDE SEQUENCE [LARGE SCALE GENOMIC DNA]</scope>
    <source>
        <strain evidence="2 3">PvP111</strain>
    </source>
</reference>
<organism evidence="2 3">
    <name type="scientific">Rhodococcoides corynebacterioides</name>
    <dbReference type="NCBI Taxonomy" id="53972"/>
    <lineage>
        <taxon>Bacteria</taxon>
        <taxon>Bacillati</taxon>
        <taxon>Actinomycetota</taxon>
        <taxon>Actinomycetes</taxon>
        <taxon>Mycobacteriales</taxon>
        <taxon>Nocardiaceae</taxon>
        <taxon>Rhodococcoides</taxon>
    </lineage>
</organism>
<evidence type="ECO:0000313" key="2">
    <source>
        <dbReference type="EMBL" id="MBM7414253.1"/>
    </source>
</evidence>
<dbReference type="PANTHER" id="PTHR45527">
    <property type="entry name" value="NONRIBOSOMAL PEPTIDE SYNTHETASE"/>
    <property type="match status" value="1"/>
</dbReference>
<dbReference type="SUPFAM" id="SSF52777">
    <property type="entry name" value="CoA-dependent acyltransferases"/>
    <property type="match status" value="2"/>
</dbReference>
<dbReference type="PANTHER" id="PTHR45527:SF1">
    <property type="entry name" value="FATTY ACID SYNTHASE"/>
    <property type="match status" value="1"/>
</dbReference>
<gene>
    <name evidence="2" type="ORF">JOE42_000986</name>
</gene>
<dbReference type="Gene3D" id="3.30.559.30">
    <property type="entry name" value="Nonribosomal peptide synthetase, condensation domain"/>
    <property type="match status" value="1"/>
</dbReference>
<evidence type="ECO:0000313" key="3">
    <source>
        <dbReference type="Proteomes" id="UP000703038"/>
    </source>
</evidence>
<dbReference type="EMBL" id="JAFBBK010000001">
    <property type="protein sequence ID" value="MBM7414253.1"/>
    <property type="molecule type" value="Genomic_DNA"/>
</dbReference>
<sequence length="457" mass="48864">MDAWAPRPGVVLQWLVRSDAEPVPSTVPPSFNQSAHLADVDDGSTWLAASFDVPGRLDTDALERSLERLVARHGSLRTGFVRSDAGPSRVDHPQGALTLRRRPDVAVQSVPEAHRVVRAALDTACAPFSAPAYTFLAIDRPDVSTVVCGFDHAHVDAYSLAVVIDDVRRGYLGEPETAPDPGDFVDYCAAESAGTPIDLADDRLRTWVDFLRAGDGAPPQFPLDLGVPHGRTDRCAVRVDALLTAREADTAETGCRADGASLYAGVLAAMAHAVRDLGGGATVPLLFPLHTRRSAAWRSSVGWFVTNAPLEVVTESDLRATIRSTGPAVRRAVALGEVPIARVVEAAGGLRRPRKDVFMVSYVDYRSAPGHDSLRSIDAHHISNVTVSDDAQFWISRTADGLALRSRFPDNPTARTTIEAFVAAVADHLALVAQPCEAALRFAVDTRTAADATVTVP</sequence>
<dbReference type="InterPro" id="IPR023213">
    <property type="entry name" value="CAT-like_dom_sf"/>
</dbReference>
<dbReference type="Proteomes" id="UP000703038">
    <property type="component" value="Unassembled WGS sequence"/>
</dbReference>
<feature type="domain" description="Condensation" evidence="1">
    <location>
        <begin position="48"/>
        <end position="373"/>
    </location>
</feature>
<name>A0ABS2KQS2_9NOCA</name>